<evidence type="ECO:0000256" key="4">
    <source>
        <dbReference type="ARBA" id="ARBA00022679"/>
    </source>
</evidence>
<evidence type="ECO:0000313" key="8">
    <source>
        <dbReference type="EMBL" id="VVT56083.1"/>
    </source>
</evidence>
<dbReference type="InterPro" id="IPR002877">
    <property type="entry name" value="RNA_MeTrfase_FtsJ_dom"/>
</dbReference>
<dbReference type="EMBL" id="CABVLU010000004">
    <property type="protein sequence ID" value="VVT56083.1"/>
    <property type="molecule type" value="Genomic_DNA"/>
</dbReference>
<proteinExistence type="inferred from homology"/>
<dbReference type="InterPro" id="IPR050082">
    <property type="entry name" value="RNA_methyltr_RlmE"/>
</dbReference>
<dbReference type="RefSeq" id="XP_031855400.1">
    <property type="nucleotide sequence ID" value="XM_031999509.1"/>
</dbReference>
<gene>
    <name evidence="8" type="ORF">SAPINGB_P004794</name>
</gene>
<evidence type="ECO:0000256" key="1">
    <source>
        <dbReference type="ARBA" id="ARBA00009258"/>
    </source>
</evidence>
<feature type="domain" description="Ribosomal RNA methyltransferase FtsJ" evidence="7">
    <location>
        <begin position="1"/>
        <end position="236"/>
    </location>
</feature>
<evidence type="ECO:0000259" key="7">
    <source>
        <dbReference type="Pfam" id="PF01728"/>
    </source>
</evidence>
<dbReference type="Gene3D" id="3.40.50.150">
    <property type="entry name" value="Vaccinia Virus protein VP39"/>
    <property type="match status" value="1"/>
</dbReference>
<keyword evidence="5" id="KW-0949">S-adenosyl-L-methionine</keyword>
<evidence type="ECO:0000313" key="9">
    <source>
        <dbReference type="Proteomes" id="UP000398389"/>
    </source>
</evidence>
<accession>A0A5E8BX82</accession>
<name>A0A5E8BX82_9ASCO</name>
<protein>
    <recommendedName>
        <fullName evidence="6">rRNA methyltransferase 2, mitochondrial</fullName>
    </recommendedName>
</protein>
<keyword evidence="9" id="KW-1185">Reference proteome</keyword>
<dbReference type="PANTHER" id="PTHR10920">
    <property type="entry name" value="RIBOSOMAL RNA METHYLTRANSFERASE"/>
    <property type="match status" value="1"/>
</dbReference>
<evidence type="ECO:0000256" key="6">
    <source>
        <dbReference type="ARBA" id="ARBA00041184"/>
    </source>
</evidence>
<evidence type="ECO:0000256" key="2">
    <source>
        <dbReference type="ARBA" id="ARBA00022552"/>
    </source>
</evidence>
<dbReference type="OrthoDB" id="20105at2759"/>
<dbReference type="AlphaFoldDB" id="A0A5E8BX82"/>
<keyword evidence="4" id="KW-0808">Transferase</keyword>
<dbReference type="Pfam" id="PF01728">
    <property type="entry name" value="FtsJ"/>
    <property type="match status" value="1"/>
</dbReference>
<evidence type="ECO:0000256" key="5">
    <source>
        <dbReference type="ARBA" id="ARBA00022691"/>
    </source>
</evidence>
<organism evidence="8 9">
    <name type="scientific">Magnusiomyces paraingens</name>
    <dbReference type="NCBI Taxonomy" id="2606893"/>
    <lineage>
        <taxon>Eukaryota</taxon>
        <taxon>Fungi</taxon>
        <taxon>Dikarya</taxon>
        <taxon>Ascomycota</taxon>
        <taxon>Saccharomycotina</taxon>
        <taxon>Dipodascomycetes</taxon>
        <taxon>Dipodascales</taxon>
        <taxon>Dipodascaceae</taxon>
        <taxon>Magnusiomyces</taxon>
    </lineage>
</organism>
<keyword evidence="3" id="KW-0489">Methyltransferase</keyword>
<keyword evidence="2" id="KW-0698">rRNA processing</keyword>
<dbReference type="GeneID" id="43583609"/>
<dbReference type="SUPFAM" id="SSF53335">
    <property type="entry name" value="S-adenosyl-L-methionine-dependent methyltransferases"/>
    <property type="match status" value="1"/>
</dbReference>
<dbReference type="GO" id="GO:0005739">
    <property type="term" value="C:mitochondrion"/>
    <property type="evidence" value="ECO:0007669"/>
    <property type="project" value="TreeGrafter"/>
</dbReference>
<dbReference type="Proteomes" id="UP000398389">
    <property type="component" value="Unassembled WGS sequence"/>
</dbReference>
<dbReference type="GO" id="GO:0008650">
    <property type="term" value="F:rRNA (uridine-2'-O-)-methyltransferase activity"/>
    <property type="evidence" value="ECO:0007669"/>
    <property type="project" value="TreeGrafter"/>
</dbReference>
<evidence type="ECO:0000256" key="3">
    <source>
        <dbReference type="ARBA" id="ARBA00022603"/>
    </source>
</evidence>
<dbReference type="InterPro" id="IPR029063">
    <property type="entry name" value="SAM-dependent_MTases_sf"/>
</dbReference>
<reference evidence="8 9" key="1">
    <citation type="submission" date="2019-09" db="EMBL/GenBank/DDBJ databases">
        <authorList>
            <person name="Brejova B."/>
        </authorList>
    </citation>
    <scope>NUCLEOTIDE SEQUENCE [LARGE SCALE GENOMIC DNA]</scope>
</reference>
<comment type="similarity">
    <text evidence="1">Belongs to the class I-like SAM-binding methyltransferase superfamily. RNA methyltransferase RlmE family.</text>
</comment>
<dbReference type="PANTHER" id="PTHR10920:SF18">
    <property type="entry name" value="RRNA METHYLTRANSFERASE 2, MITOCHONDRIAL"/>
    <property type="match status" value="1"/>
</dbReference>
<sequence length="253" mass="28508">MTVVDLGFAPGSWSQVAIQATRPNGRVVGVDILPCRPPRGMSSIQGNFLSKAVQDELKIMLSDPKSGRPILGKHAFLDEQKNKESVDEIPENDSYVNLERAITTDHNNNTKIKDLGSSVQNHHFSVDIVLSDMCEIWPQTSGFWLRTINDPYIRMMNTSGNSLRDHAYSIDLCDAALMFALDTLKQNGKFVCKFYTGAEDRFLENRLKRAFKSVKREKPNATRSESREMYFVATGRNIQVTRQSVFGLSKGEK</sequence>